<evidence type="ECO:0000313" key="2">
    <source>
        <dbReference type="EMBL" id="GHA95631.1"/>
    </source>
</evidence>
<keyword evidence="3" id="KW-1185">Reference proteome</keyword>
<protein>
    <recommendedName>
        <fullName evidence="1">Linalool dehydratase/isomerase domain-containing protein</fullName>
    </recommendedName>
</protein>
<organism evidence="2 3">
    <name type="scientific">Algimonas arctica</name>
    <dbReference type="NCBI Taxonomy" id="1479486"/>
    <lineage>
        <taxon>Bacteria</taxon>
        <taxon>Pseudomonadati</taxon>
        <taxon>Pseudomonadota</taxon>
        <taxon>Alphaproteobacteria</taxon>
        <taxon>Maricaulales</taxon>
        <taxon>Robiginitomaculaceae</taxon>
        <taxon>Algimonas</taxon>
    </lineage>
</organism>
<reference evidence="2" key="1">
    <citation type="journal article" date="2014" name="Int. J. Syst. Evol. Microbiol.">
        <title>Complete genome sequence of Corynebacterium casei LMG S-19264T (=DSM 44701T), isolated from a smear-ripened cheese.</title>
        <authorList>
            <consortium name="US DOE Joint Genome Institute (JGI-PGF)"/>
            <person name="Walter F."/>
            <person name="Albersmeier A."/>
            <person name="Kalinowski J."/>
            <person name="Ruckert C."/>
        </authorList>
    </citation>
    <scope>NUCLEOTIDE SEQUENCE</scope>
    <source>
        <strain evidence="2">KCTC 32513</strain>
    </source>
</reference>
<sequence length="482" mass="54854">MPSPTKTKTARHLAVKLILVAALFLLLGLMGRLILPIGLPHADAYFADIETRQMQEDEIGQMTRVRKTYDRMANTGDDFTGWNTDMQDFWKYTIAFSSYGLPSAMIIDPDNRDEYRLLFDTMIWKMKSRKVWGDFTDRGFGSDPISTQNIMYKGHLNLMYGLYQLTTGDTRYAREYSWLTQKLADELRLHHNGQYEGVTCEPNAWYVECNAIGMMSLHIYDRLYGTDYTGTEVQWTLDFIMDRMRDEETGLFYRSYHPQQDVVVRDISGYANAWTMAFLNPFLPDSMAQTYKAGFKDNMVIHYGPTYATIKGDLRSDPARNQVAHLFGLWAAKEFDDPALFGKLRNSIDKMGGLGPAPEGGVAYKDANSVLMNGVVLAAKLHVGWDVILNHDWGHDRPTEIPDTMGMTWQDLLPNQIYSSKDGPRPLPQSSLSERPCPNCFWGDYESVLMKSDNKTEDICEASTADTKTCGLATLDSLNFRD</sequence>
<feature type="domain" description="Linalool dehydratase/isomerase" evidence="1">
    <location>
        <begin position="91"/>
        <end position="367"/>
    </location>
</feature>
<reference evidence="2" key="2">
    <citation type="submission" date="2020-09" db="EMBL/GenBank/DDBJ databases">
        <authorList>
            <person name="Sun Q."/>
            <person name="Kim S."/>
        </authorList>
    </citation>
    <scope>NUCLEOTIDE SEQUENCE</scope>
    <source>
        <strain evidence="2">KCTC 32513</strain>
    </source>
</reference>
<accession>A0A8J3CST3</accession>
<dbReference type="Proteomes" id="UP000634004">
    <property type="component" value="Unassembled WGS sequence"/>
</dbReference>
<proteinExistence type="predicted"/>
<dbReference type="InterPro" id="IPR041411">
    <property type="entry name" value="Ldi"/>
</dbReference>
<gene>
    <name evidence="2" type="ORF">GCM10009069_18330</name>
</gene>
<dbReference type="EMBL" id="BMZH01000006">
    <property type="protein sequence ID" value="GHA95631.1"/>
    <property type="molecule type" value="Genomic_DNA"/>
</dbReference>
<dbReference type="AlphaFoldDB" id="A0A8J3CST3"/>
<name>A0A8J3CST3_9PROT</name>
<dbReference type="Pfam" id="PF18566">
    <property type="entry name" value="Ldi"/>
    <property type="match status" value="1"/>
</dbReference>
<evidence type="ECO:0000259" key="1">
    <source>
        <dbReference type="Pfam" id="PF18566"/>
    </source>
</evidence>
<evidence type="ECO:0000313" key="3">
    <source>
        <dbReference type="Proteomes" id="UP000634004"/>
    </source>
</evidence>
<comment type="caution">
    <text evidence="2">The sequence shown here is derived from an EMBL/GenBank/DDBJ whole genome shotgun (WGS) entry which is preliminary data.</text>
</comment>